<keyword evidence="3" id="KW-1185">Reference proteome</keyword>
<dbReference type="SUPFAM" id="SSF55729">
    <property type="entry name" value="Acyl-CoA N-acyltransferases (Nat)"/>
    <property type="match status" value="1"/>
</dbReference>
<dbReference type="InterPro" id="IPR038740">
    <property type="entry name" value="BioF2-like_GNAT_dom"/>
</dbReference>
<reference evidence="3" key="1">
    <citation type="submission" date="2023-07" db="EMBL/GenBank/DDBJ databases">
        <title>Genome sequencing of Purple Non-Sulfur Bacteria from various extreme environments.</title>
        <authorList>
            <person name="Mayer M."/>
        </authorList>
    </citation>
    <scope>NUCLEOTIDE SEQUENCE [LARGE SCALE GENOMIC DNA]</scope>
    <source>
        <strain evidence="3">DSM 17935</strain>
    </source>
</reference>
<comment type="caution">
    <text evidence="2">The sequence shown here is derived from an EMBL/GenBank/DDBJ whole genome shotgun (WGS) entry which is preliminary data.</text>
</comment>
<dbReference type="RefSeq" id="WP_264601776.1">
    <property type="nucleotide sequence ID" value="NZ_JAOQNS010000006.1"/>
</dbReference>
<dbReference type="Proteomes" id="UP001209755">
    <property type="component" value="Unassembled WGS sequence"/>
</dbReference>
<organism evidence="2 3">
    <name type="scientific">Rhodobium gokarnense</name>
    <dbReference type="NCBI Taxonomy" id="364296"/>
    <lineage>
        <taxon>Bacteria</taxon>
        <taxon>Pseudomonadati</taxon>
        <taxon>Pseudomonadota</taxon>
        <taxon>Alphaproteobacteria</taxon>
        <taxon>Hyphomicrobiales</taxon>
        <taxon>Rhodobiaceae</taxon>
        <taxon>Rhodobium</taxon>
    </lineage>
</organism>
<feature type="domain" description="BioF2-like acetyltransferase" evidence="1">
    <location>
        <begin position="211"/>
        <end position="341"/>
    </location>
</feature>
<gene>
    <name evidence="2" type="ORF">M2319_002491</name>
</gene>
<evidence type="ECO:0000259" key="1">
    <source>
        <dbReference type="Pfam" id="PF13480"/>
    </source>
</evidence>
<dbReference type="Pfam" id="PF13480">
    <property type="entry name" value="Acetyltransf_6"/>
    <property type="match status" value="1"/>
</dbReference>
<dbReference type="EMBL" id="JAOQNS010000006">
    <property type="protein sequence ID" value="MCW2308152.1"/>
    <property type="molecule type" value="Genomic_DNA"/>
</dbReference>
<name>A0ABT3HCP8_9HYPH</name>
<sequence>MNASTARFDAAAPAFLDDPATEAAVRSRLADTAVVVEVRPMADLDAFAAPLADLARRAVVANVFFEPVVLKAALAEARHPDRVFMVLAWADRQRAMLSGVWPIVLEPHHWGPSRPVWFTWKHDSGTRATPLIGPGAGPAVWAAMLDAIAATGRARHLVLPTMMDLSGLLSDITHAADATRRRLCLLERHPHIVLGAISDGEAHLKSAMSARRRKRMVKNRDDLAALGRLEARVYERPGDVMVAFRRFVELEGAGWKGRRKGAILTKPDALRFFLRTVCDLAEAGQVRIDSLELDGAPLAMSIVTRSGNAAFCWKTTYDEAYARFSPGMLVVMDVTRGIAADPGMAFADSCTDAGHPLMAHLWPETADSVDLLVDLKPGASAAAFAAARATELGRRRARAALKKAYHAIRDRAEPLRG</sequence>
<accession>A0ABT3HCP8</accession>
<dbReference type="InterPro" id="IPR016181">
    <property type="entry name" value="Acyl_CoA_acyltransferase"/>
</dbReference>
<evidence type="ECO:0000313" key="3">
    <source>
        <dbReference type="Proteomes" id="UP001209755"/>
    </source>
</evidence>
<evidence type="ECO:0000313" key="2">
    <source>
        <dbReference type="EMBL" id="MCW2308152.1"/>
    </source>
</evidence>
<protein>
    <submittedName>
        <fullName evidence="2">CelD/BcsL family acetyltransferase involved in cellulose biosynthesis</fullName>
    </submittedName>
</protein>
<proteinExistence type="predicted"/>